<evidence type="ECO:0000256" key="6">
    <source>
        <dbReference type="ARBA" id="ARBA00023163"/>
    </source>
</evidence>
<dbReference type="NCBIfam" id="NF003995">
    <property type="entry name" value="PRK05472.2-4"/>
    <property type="match status" value="1"/>
</dbReference>
<dbReference type="Proteomes" id="UP000828924">
    <property type="component" value="Chromosome"/>
</dbReference>
<keyword evidence="6 7" id="KW-0804">Transcription</keyword>
<dbReference type="NCBIfam" id="NF003996">
    <property type="entry name" value="PRK05472.2-5"/>
    <property type="match status" value="1"/>
</dbReference>
<evidence type="ECO:0000313" key="10">
    <source>
        <dbReference type="EMBL" id="UNM10601.1"/>
    </source>
</evidence>
<evidence type="ECO:0000256" key="2">
    <source>
        <dbReference type="ARBA" id="ARBA00022491"/>
    </source>
</evidence>
<evidence type="ECO:0000256" key="7">
    <source>
        <dbReference type="HAMAP-Rule" id="MF_01131"/>
    </source>
</evidence>
<comment type="similarity">
    <text evidence="7">Belongs to the transcriptional regulatory Rex family.</text>
</comment>
<comment type="function">
    <text evidence="7">Modulates transcription in response to changes in cellular NADH/NAD(+) redox state.</text>
</comment>
<dbReference type="SUPFAM" id="SSF51735">
    <property type="entry name" value="NAD(P)-binding Rossmann-fold domains"/>
    <property type="match status" value="1"/>
</dbReference>
<dbReference type="InterPro" id="IPR009718">
    <property type="entry name" value="Rex_DNA-bd_C_dom"/>
</dbReference>
<accession>A0ABY3WG20</accession>
<dbReference type="EMBL" id="CP071872">
    <property type="protein sequence ID" value="UNM10601.1"/>
    <property type="molecule type" value="Genomic_DNA"/>
</dbReference>
<evidence type="ECO:0000256" key="3">
    <source>
        <dbReference type="ARBA" id="ARBA00023015"/>
    </source>
</evidence>
<feature type="DNA-binding region" description="H-T-H motif" evidence="7">
    <location>
        <begin position="26"/>
        <end position="65"/>
    </location>
</feature>
<dbReference type="Gene3D" id="1.10.10.10">
    <property type="entry name" value="Winged helix-like DNA-binding domain superfamily/Winged helix DNA-binding domain"/>
    <property type="match status" value="1"/>
</dbReference>
<dbReference type="InterPro" id="IPR022876">
    <property type="entry name" value="Tscrpt_rep_Rex"/>
</dbReference>
<dbReference type="SMART" id="SM00881">
    <property type="entry name" value="CoA_binding"/>
    <property type="match status" value="1"/>
</dbReference>
<dbReference type="InterPro" id="IPR036388">
    <property type="entry name" value="WH-like_DNA-bd_sf"/>
</dbReference>
<evidence type="ECO:0000256" key="4">
    <source>
        <dbReference type="ARBA" id="ARBA00023027"/>
    </source>
</evidence>
<feature type="domain" description="CoA-binding" evidence="9">
    <location>
        <begin position="89"/>
        <end position="190"/>
    </location>
</feature>
<dbReference type="NCBIfam" id="NF003993">
    <property type="entry name" value="PRK05472.2-2"/>
    <property type="match status" value="1"/>
</dbReference>
<sequence>MATGRTHRPATRSRGIPEATVARLPLYLRALTALSERSVPTVSSEELAAAAGVNSAKLRKDFSYLGSYGTRGVGYDVEYLVYQISRELGLTQDWPVVIVGIGNLGAALANYGGFASRGFRVAALIDADPAMAGKPVAGIPVQHSDELEKIISDNGVSIGVIATPAGAAQPVCDRLVAAGVTSILNFAPTVLSVPDGVDVRKVDLSIELQILAFHEQRKAGEESEADAALPPVGAHGAGSAAAAAEATGSGVSAQAPAAVPTDAGATTAAPAAAGAGSGTGAAAAASAGAGRKGPDGDVPAVMPA</sequence>
<dbReference type="NCBIfam" id="NF003994">
    <property type="entry name" value="PRK05472.2-3"/>
    <property type="match status" value="1"/>
</dbReference>
<protein>
    <recommendedName>
        <fullName evidence="7">Redox-sensing transcriptional repressor Rex</fullName>
    </recommendedName>
</protein>
<organism evidence="10 11">
    <name type="scientific">Streptomyces formicae</name>
    <dbReference type="NCBI Taxonomy" id="1616117"/>
    <lineage>
        <taxon>Bacteria</taxon>
        <taxon>Bacillati</taxon>
        <taxon>Actinomycetota</taxon>
        <taxon>Actinomycetes</taxon>
        <taxon>Kitasatosporales</taxon>
        <taxon>Streptomycetaceae</taxon>
        <taxon>Streptomyces</taxon>
    </lineage>
</organism>
<feature type="binding site" evidence="7">
    <location>
        <begin position="100"/>
        <end position="105"/>
    </location>
    <ligand>
        <name>NAD(+)</name>
        <dbReference type="ChEBI" id="CHEBI:57540"/>
    </ligand>
</feature>
<dbReference type="InterPro" id="IPR058236">
    <property type="entry name" value="Rex_actinobacterial-type"/>
</dbReference>
<dbReference type="InterPro" id="IPR036390">
    <property type="entry name" value="WH_DNA-bd_sf"/>
</dbReference>
<dbReference type="PANTHER" id="PTHR35786:SF1">
    <property type="entry name" value="REDOX-SENSING TRANSCRIPTIONAL REPRESSOR REX 1"/>
    <property type="match status" value="1"/>
</dbReference>
<keyword evidence="2 7" id="KW-0678">Repressor</keyword>
<feature type="region of interest" description="Disordered" evidence="8">
    <location>
        <begin position="264"/>
        <end position="304"/>
    </location>
</feature>
<keyword evidence="5 7" id="KW-0238">DNA-binding</keyword>
<dbReference type="Pfam" id="PF02629">
    <property type="entry name" value="CoA_binding"/>
    <property type="match status" value="1"/>
</dbReference>
<reference evidence="10 11" key="1">
    <citation type="submission" date="2021-03" db="EMBL/GenBank/DDBJ databases">
        <title>Complete genome of Streptomyces formicae strain 1H-GS9 (DSM 100524).</title>
        <authorList>
            <person name="Atanasov K.E."/>
            <person name="Altabella T."/>
            <person name="Ferrer A."/>
        </authorList>
    </citation>
    <scope>NUCLEOTIDE SEQUENCE [LARGE SCALE GENOMIC DNA]</scope>
    <source>
        <strain evidence="10 11">1H-GS9</strain>
    </source>
</reference>
<evidence type="ECO:0000259" key="9">
    <source>
        <dbReference type="SMART" id="SM00881"/>
    </source>
</evidence>
<proteinExistence type="inferred from homology"/>
<dbReference type="PANTHER" id="PTHR35786">
    <property type="entry name" value="REDOX-SENSING TRANSCRIPTIONAL REPRESSOR REX"/>
    <property type="match status" value="1"/>
</dbReference>
<name>A0ABY3WG20_9ACTN</name>
<dbReference type="NCBIfam" id="NF003992">
    <property type="entry name" value="PRK05472.2-1"/>
    <property type="match status" value="1"/>
</dbReference>
<evidence type="ECO:0000256" key="5">
    <source>
        <dbReference type="ARBA" id="ARBA00023125"/>
    </source>
</evidence>
<dbReference type="NCBIfam" id="NF003989">
    <property type="entry name" value="PRK05472.1-3"/>
    <property type="match status" value="1"/>
</dbReference>
<keyword evidence="1 7" id="KW-0963">Cytoplasm</keyword>
<dbReference type="Pfam" id="PF06971">
    <property type="entry name" value="Put_DNA-bind_N"/>
    <property type="match status" value="1"/>
</dbReference>
<keyword evidence="11" id="KW-1185">Reference proteome</keyword>
<feature type="compositionally biased region" description="Low complexity" evidence="8">
    <location>
        <begin position="264"/>
        <end position="289"/>
    </location>
</feature>
<comment type="subunit">
    <text evidence="7">Homodimer.</text>
</comment>
<keyword evidence="4 7" id="KW-0520">NAD</keyword>
<evidence type="ECO:0000256" key="8">
    <source>
        <dbReference type="SAM" id="MobiDB-lite"/>
    </source>
</evidence>
<dbReference type="SUPFAM" id="SSF46785">
    <property type="entry name" value="Winged helix' DNA-binding domain"/>
    <property type="match status" value="1"/>
</dbReference>
<dbReference type="InterPro" id="IPR036291">
    <property type="entry name" value="NAD(P)-bd_dom_sf"/>
</dbReference>
<dbReference type="RefSeq" id="WP_242329145.1">
    <property type="nucleotide sequence ID" value="NZ_CP071872.1"/>
</dbReference>
<dbReference type="InterPro" id="IPR003781">
    <property type="entry name" value="CoA-bd"/>
</dbReference>
<dbReference type="HAMAP" id="MF_01131">
    <property type="entry name" value="Rex"/>
    <property type="match status" value="1"/>
</dbReference>
<evidence type="ECO:0000313" key="11">
    <source>
        <dbReference type="Proteomes" id="UP000828924"/>
    </source>
</evidence>
<dbReference type="Gene3D" id="3.40.50.720">
    <property type="entry name" value="NAD(P)-binding Rossmann-like Domain"/>
    <property type="match status" value="1"/>
</dbReference>
<comment type="subcellular location">
    <subcellularLocation>
        <location evidence="7">Cytoplasm</location>
    </subcellularLocation>
</comment>
<gene>
    <name evidence="7" type="primary">rex</name>
    <name evidence="10" type="ORF">J4032_02960</name>
</gene>
<keyword evidence="3 7" id="KW-0805">Transcription regulation</keyword>
<evidence type="ECO:0000256" key="1">
    <source>
        <dbReference type="ARBA" id="ARBA00022490"/>
    </source>
</evidence>